<dbReference type="Proteomes" id="UP001595886">
    <property type="component" value="Unassembled WGS sequence"/>
</dbReference>
<sequence length="84" mass="9182">MNRYLVLVMRKPAFDPSLGPAHQAFLDELRAQGRLELSGPFADASGGAYLMRAPSLDAARADALRDPLHRHGSSTVTVHEWRAA</sequence>
<evidence type="ECO:0000313" key="3">
    <source>
        <dbReference type="EMBL" id="MFC4822535.1"/>
    </source>
</evidence>
<evidence type="ECO:0000313" key="4">
    <source>
        <dbReference type="Proteomes" id="UP001595886"/>
    </source>
</evidence>
<evidence type="ECO:0000259" key="2">
    <source>
        <dbReference type="Pfam" id="PF03795"/>
    </source>
</evidence>
<name>A0ABV9QYU8_9GAMM</name>
<dbReference type="RefSeq" id="WP_380022874.1">
    <property type="nucleotide sequence ID" value="NZ_JBHSHD010000017.1"/>
</dbReference>
<accession>A0ABV9QYU8</accession>
<dbReference type="InterPro" id="IPR011008">
    <property type="entry name" value="Dimeric_a/b-barrel"/>
</dbReference>
<proteinExistence type="inferred from homology"/>
<organism evidence="3 4">
    <name type="scientific">Dokdonella ginsengisoli</name>
    <dbReference type="NCBI Taxonomy" id="363846"/>
    <lineage>
        <taxon>Bacteria</taxon>
        <taxon>Pseudomonadati</taxon>
        <taxon>Pseudomonadota</taxon>
        <taxon>Gammaproteobacteria</taxon>
        <taxon>Lysobacterales</taxon>
        <taxon>Rhodanobacteraceae</taxon>
        <taxon>Dokdonella</taxon>
    </lineage>
</organism>
<comment type="caution">
    <text evidence="3">The sequence shown here is derived from an EMBL/GenBank/DDBJ whole genome shotgun (WGS) entry which is preliminary data.</text>
</comment>
<dbReference type="PANTHER" id="PTHR37828">
    <property type="entry name" value="GSR2449 PROTEIN"/>
    <property type="match status" value="1"/>
</dbReference>
<evidence type="ECO:0000256" key="1">
    <source>
        <dbReference type="ARBA" id="ARBA00007689"/>
    </source>
</evidence>
<keyword evidence="4" id="KW-1185">Reference proteome</keyword>
<dbReference type="SUPFAM" id="SSF54909">
    <property type="entry name" value="Dimeric alpha+beta barrel"/>
    <property type="match status" value="1"/>
</dbReference>
<gene>
    <name evidence="3" type="ORF">ACFO6Q_19605</name>
</gene>
<dbReference type="Pfam" id="PF03795">
    <property type="entry name" value="YCII"/>
    <property type="match status" value="1"/>
</dbReference>
<protein>
    <submittedName>
        <fullName evidence="3">YciI family protein</fullName>
    </submittedName>
</protein>
<dbReference type="Gene3D" id="3.30.70.1060">
    <property type="entry name" value="Dimeric alpha+beta barrel"/>
    <property type="match status" value="1"/>
</dbReference>
<dbReference type="InterPro" id="IPR005545">
    <property type="entry name" value="YCII"/>
</dbReference>
<reference evidence="4" key="1">
    <citation type="journal article" date="2019" name="Int. J. Syst. Evol. Microbiol.">
        <title>The Global Catalogue of Microorganisms (GCM) 10K type strain sequencing project: providing services to taxonomists for standard genome sequencing and annotation.</title>
        <authorList>
            <consortium name="The Broad Institute Genomics Platform"/>
            <consortium name="The Broad Institute Genome Sequencing Center for Infectious Disease"/>
            <person name="Wu L."/>
            <person name="Ma J."/>
        </authorList>
    </citation>
    <scope>NUCLEOTIDE SEQUENCE [LARGE SCALE GENOMIC DNA]</scope>
    <source>
        <strain evidence="4">CCUG 30340</strain>
    </source>
</reference>
<comment type="similarity">
    <text evidence="1">Belongs to the YciI family.</text>
</comment>
<feature type="domain" description="YCII-related" evidence="2">
    <location>
        <begin position="4"/>
        <end position="82"/>
    </location>
</feature>
<dbReference type="PANTHER" id="PTHR37828:SF1">
    <property type="entry name" value="YCII-RELATED DOMAIN-CONTAINING PROTEIN"/>
    <property type="match status" value="1"/>
</dbReference>
<dbReference type="EMBL" id="JBHSHD010000017">
    <property type="protein sequence ID" value="MFC4822535.1"/>
    <property type="molecule type" value="Genomic_DNA"/>
</dbReference>